<evidence type="ECO:0000259" key="1">
    <source>
        <dbReference type="SMART" id="SM00471"/>
    </source>
</evidence>
<name>A0A9D1T9S5_9FIRM</name>
<proteinExistence type="predicted"/>
<dbReference type="PANTHER" id="PTHR46246">
    <property type="entry name" value="GUANOSINE-3',5'-BIS(DIPHOSPHATE) 3'-PYROPHOSPHOHYDROLASE MESH1"/>
    <property type="match status" value="1"/>
</dbReference>
<evidence type="ECO:0000313" key="2">
    <source>
        <dbReference type="EMBL" id="HIV24851.1"/>
    </source>
</evidence>
<dbReference type="SUPFAM" id="SSF109604">
    <property type="entry name" value="HD-domain/PDEase-like"/>
    <property type="match status" value="1"/>
</dbReference>
<comment type="caution">
    <text evidence="2">The sequence shown here is derived from an EMBL/GenBank/DDBJ whole genome shotgun (WGS) entry which is preliminary data.</text>
</comment>
<feature type="domain" description="HD/PDEase" evidence="1">
    <location>
        <begin position="23"/>
        <end position="136"/>
    </location>
</feature>
<dbReference type="Proteomes" id="UP000824169">
    <property type="component" value="Unassembled WGS sequence"/>
</dbReference>
<dbReference type="Gene3D" id="1.10.3210.10">
    <property type="entry name" value="Hypothetical protein af1432"/>
    <property type="match status" value="1"/>
</dbReference>
<reference evidence="2" key="1">
    <citation type="submission" date="2020-10" db="EMBL/GenBank/DDBJ databases">
        <authorList>
            <person name="Gilroy R."/>
        </authorList>
    </citation>
    <scope>NUCLEOTIDE SEQUENCE</scope>
    <source>
        <strain evidence="2">CHK188-20938</strain>
    </source>
</reference>
<accession>A0A9D1T9S5</accession>
<protein>
    <submittedName>
        <fullName evidence="2">HD domain-containing protein</fullName>
    </submittedName>
</protein>
<dbReference type="Pfam" id="PF13328">
    <property type="entry name" value="HD_4"/>
    <property type="match status" value="1"/>
</dbReference>
<dbReference type="PANTHER" id="PTHR46246:SF1">
    <property type="entry name" value="GUANOSINE-3',5'-BIS(DIPHOSPHATE) 3'-PYROPHOSPHOHYDROLASE MESH1"/>
    <property type="match status" value="1"/>
</dbReference>
<dbReference type="AlphaFoldDB" id="A0A9D1T9S5"/>
<dbReference type="SMART" id="SM00471">
    <property type="entry name" value="HDc"/>
    <property type="match status" value="1"/>
</dbReference>
<gene>
    <name evidence="2" type="ORF">IAB71_03550</name>
</gene>
<dbReference type="InterPro" id="IPR003607">
    <property type="entry name" value="HD/PDEase_dom"/>
</dbReference>
<sequence>MDILSRAIQFASEAFDGMCRKGAGEPAVLHSMEAAVIAGTLTEDQEVLAAAALHDTVEDAEVELAEIERQFGARVAALVESETENKRKEMPPEKSWRIRKEEALEKLKASSDPGVKILYLGDKLSNLRSLYRMQVRQGDGMWEIFHEKNPEAHHWYYRAVAEILTELNESAAWKEYDQLIRIVFKEKG</sequence>
<organism evidence="2 3">
    <name type="scientific">Candidatus Scatomonas pullistercoris</name>
    <dbReference type="NCBI Taxonomy" id="2840920"/>
    <lineage>
        <taxon>Bacteria</taxon>
        <taxon>Bacillati</taxon>
        <taxon>Bacillota</taxon>
        <taxon>Clostridia</taxon>
        <taxon>Lachnospirales</taxon>
        <taxon>Lachnospiraceae</taxon>
        <taxon>Lachnospiraceae incertae sedis</taxon>
        <taxon>Candidatus Scatomonas</taxon>
    </lineage>
</organism>
<reference evidence="2" key="2">
    <citation type="journal article" date="2021" name="PeerJ">
        <title>Extensive microbial diversity within the chicken gut microbiome revealed by metagenomics and culture.</title>
        <authorList>
            <person name="Gilroy R."/>
            <person name="Ravi A."/>
            <person name="Getino M."/>
            <person name="Pursley I."/>
            <person name="Horton D.L."/>
            <person name="Alikhan N.F."/>
            <person name="Baker D."/>
            <person name="Gharbi K."/>
            <person name="Hall N."/>
            <person name="Watson M."/>
            <person name="Adriaenssens E.M."/>
            <person name="Foster-Nyarko E."/>
            <person name="Jarju S."/>
            <person name="Secka A."/>
            <person name="Antonio M."/>
            <person name="Oren A."/>
            <person name="Chaudhuri R.R."/>
            <person name="La Ragione R."/>
            <person name="Hildebrand F."/>
            <person name="Pallen M.J."/>
        </authorList>
    </citation>
    <scope>NUCLEOTIDE SEQUENCE</scope>
    <source>
        <strain evidence="2">CHK188-20938</strain>
    </source>
</reference>
<dbReference type="GO" id="GO:0008893">
    <property type="term" value="F:guanosine-3',5'-bis(diphosphate) 3'-diphosphatase activity"/>
    <property type="evidence" value="ECO:0007669"/>
    <property type="project" value="TreeGrafter"/>
</dbReference>
<dbReference type="InterPro" id="IPR052194">
    <property type="entry name" value="MESH1"/>
</dbReference>
<evidence type="ECO:0000313" key="3">
    <source>
        <dbReference type="Proteomes" id="UP000824169"/>
    </source>
</evidence>
<dbReference type="EMBL" id="DVOO01000011">
    <property type="protein sequence ID" value="HIV24851.1"/>
    <property type="molecule type" value="Genomic_DNA"/>
</dbReference>